<name>B6YUR1_THEON</name>
<evidence type="ECO:0000313" key="13">
    <source>
        <dbReference type="Proteomes" id="UP000002727"/>
    </source>
</evidence>
<dbReference type="FunFam" id="3.40.140.10:FF:000025">
    <property type="entry name" value="Riboflavin biosynthesis protein RibD"/>
    <property type="match status" value="1"/>
</dbReference>
<dbReference type="RefSeq" id="WP_012571569.1">
    <property type="nucleotide sequence ID" value="NC_011529.1"/>
</dbReference>
<dbReference type="UniPathway" id="UPA00275">
    <property type="reaction ID" value="UER00401"/>
</dbReference>
<dbReference type="PANTHER" id="PTHR38011:SF7">
    <property type="entry name" value="2,5-DIAMINO-6-RIBOSYLAMINO-4(3H)-PYRIMIDINONE 5'-PHOSPHATE REDUCTASE"/>
    <property type="match status" value="1"/>
</dbReference>
<evidence type="ECO:0000256" key="9">
    <source>
        <dbReference type="ARBA" id="ARBA00023002"/>
    </source>
</evidence>
<evidence type="ECO:0000313" key="12">
    <source>
        <dbReference type="EMBL" id="ACJ16097.1"/>
    </source>
</evidence>
<keyword evidence="9" id="KW-0560">Oxidoreductase</keyword>
<evidence type="ECO:0000256" key="3">
    <source>
        <dbReference type="ARBA" id="ARBA00004910"/>
    </source>
</evidence>
<dbReference type="AlphaFoldDB" id="B6YUR1"/>
<dbReference type="PIRSF" id="PIRSF006769">
    <property type="entry name" value="RibD"/>
    <property type="match status" value="1"/>
</dbReference>
<dbReference type="GO" id="GO:0008270">
    <property type="term" value="F:zinc ion binding"/>
    <property type="evidence" value="ECO:0007669"/>
    <property type="project" value="InterPro"/>
</dbReference>
<evidence type="ECO:0000256" key="2">
    <source>
        <dbReference type="ARBA" id="ARBA00004882"/>
    </source>
</evidence>
<dbReference type="InterPro" id="IPR050765">
    <property type="entry name" value="Riboflavin_Biosynth_HTPR"/>
</dbReference>
<dbReference type="HOGENOM" id="CLU_036590_1_2_2"/>
<dbReference type="NCBIfam" id="TIGR00326">
    <property type="entry name" value="eubact_ribD"/>
    <property type="match status" value="1"/>
</dbReference>
<dbReference type="InterPro" id="IPR004794">
    <property type="entry name" value="Eubact_RibD"/>
</dbReference>
<dbReference type="Proteomes" id="UP000002727">
    <property type="component" value="Chromosome"/>
</dbReference>
<comment type="pathway">
    <text evidence="3">Cofactor biosynthesis; riboflavin biosynthesis; 5-amino-6-(D-ribitylamino)uracil from GTP: step 3/4.</text>
</comment>
<dbReference type="OrthoDB" id="10178at2157"/>
<dbReference type="CDD" id="cd01284">
    <property type="entry name" value="Riboflavin_deaminase-reductase"/>
    <property type="match status" value="1"/>
</dbReference>
<keyword evidence="7" id="KW-0862">Zinc</keyword>
<evidence type="ECO:0000256" key="10">
    <source>
        <dbReference type="ARBA" id="ARBA00023268"/>
    </source>
</evidence>
<dbReference type="InterPro" id="IPR024072">
    <property type="entry name" value="DHFR-like_dom_sf"/>
</dbReference>
<keyword evidence="4" id="KW-0686">Riboflavin biosynthesis</keyword>
<dbReference type="Gene3D" id="3.40.430.10">
    <property type="entry name" value="Dihydrofolate Reductase, subunit A"/>
    <property type="match status" value="1"/>
</dbReference>
<comment type="pathway">
    <text evidence="2">Cofactor biosynthesis; riboflavin biosynthesis; 5-amino-6-(D-ribitylamino)uracil from GTP: step 2/4.</text>
</comment>
<keyword evidence="8" id="KW-0521">NADP</keyword>
<dbReference type="GO" id="GO:0008835">
    <property type="term" value="F:diaminohydroxyphosphoribosylaminopyrimidine deaminase activity"/>
    <property type="evidence" value="ECO:0007669"/>
    <property type="project" value="InterPro"/>
</dbReference>
<sequence>MMDEDKKFMHLALELAKRGEGWVNPNPMVGAVIVKDGEVIGVGWHRKFGEKHAEINAIEDAKDRGHDTRGATLYVTLEPCSHWGKQPPCADRIIAEGFKRVVVAMKDPHSLVAGRGIEKMQRAGIEVDVGILEEEAKKLNEIFIKYITTKIPFVSIKLALTLDGFIATESFSSQWITGDKARQKVQELRRRHMAIMVGAGTILRDNPKLNCRLPECPPKYKVILDRHGLIGEELSGGRRFRLFNDGNVIIFTENPEAFGEVNATIVEETDPERILRKLGEMGIDSVLIEGGRIACQFLSYADKFYIFYGPKLFGRGIKPFECLSVKEANEAPVLEIESIEKLGESLLVTAYPGDCGVQRHY</sequence>
<dbReference type="SUPFAM" id="SSF53597">
    <property type="entry name" value="Dihydrofolate reductase-like"/>
    <property type="match status" value="1"/>
</dbReference>
<keyword evidence="10" id="KW-0511">Multifunctional enzyme</keyword>
<keyword evidence="5" id="KW-0479">Metal-binding</keyword>
<dbReference type="PROSITE" id="PS00903">
    <property type="entry name" value="CYT_DCMP_DEAMINASES_1"/>
    <property type="match status" value="1"/>
</dbReference>
<gene>
    <name evidence="12" type="ordered locus">TON_0610</name>
</gene>
<accession>B6YUR1</accession>
<dbReference type="eggNOG" id="arCOG01485">
    <property type="taxonomic scope" value="Archaea"/>
</dbReference>
<organism evidence="12 13">
    <name type="scientific">Thermococcus onnurineus (strain NA1)</name>
    <dbReference type="NCBI Taxonomy" id="523850"/>
    <lineage>
        <taxon>Archaea</taxon>
        <taxon>Methanobacteriati</taxon>
        <taxon>Methanobacteriota</taxon>
        <taxon>Thermococci</taxon>
        <taxon>Thermococcales</taxon>
        <taxon>Thermococcaceae</taxon>
        <taxon>Thermococcus</taxon>
    </lineage>
</organism>
<dbReference type="InterPro" id="IPR002125">
    <property type="entry name" value="CMP_dCMP_dom"/>
</dbReference>
<dbReference type="EMBL" id="CP000855">
    <property type="protein sequence ID" value="ACJ16097.1"/>
    <property type="molecule type" value="Genomic_DNA"/>
</dbReference>
<dbReference type="STRING" id="523850.TON_0610"/>
<dbReference type="GO" id="GO:0009231">
    <property type="term" value="P:riboflavin biosynthetic process"/>
    <property type="evidence" value="ECO:0007669"/>
    <property type="project" value="UniProtKB-UniPathway"/>
</dbReference>
<dbReference type="Pfam" id="PF01872">
    <property type="entry name" value="RibD_C"/>
    <property type="match status" value="1"/>
</dbReference>
<dbReference type="InterPro" id="IPR016193">
    <property type="entry name" value="Cytidine_deaminase-like"/>
</dbReference>
<evidence type="ECO:0000256" key="6">
    <source>
        <dbReference type="ARBA" id="ARBA00022801"/>
    </source>
</evidence>
<feature type="domain" description="CMP/dCMP-type deaminase" evidence="11">
    <location>
        <begin position="3"/>
        <end position="128"/>
    </location>
</feature>
<keyword evidence="13" id="KW-1185">Reference proteome</keyword>
<dbReference type="Pfam" id="PF00383">
    <property type="entry name" value="dCMP_cyt_deam_1"/>
    <property type="match status" value="1"/>
</dbReference>
<dbReference type="Gene3D" id="3.40.140.10">
    <property type="entry name" value="Cytidine Deaminase, domain 2"/>
    <property type="match status" value="1"/>
</dbReference>
<dbReference type="InterPro" id="IPR016192">
    <property type="entry name" value="APOBEC/CMP_deaminase_Zn-bd"/>
</dbReference>
<evidence type="ECO:0000256" key="7">
    <source>
        <dbReference type="ARBA" id="ARBA00022833"/>
    </source>
</evidence>
<evidence type="ECO:0000259" key="11">
    <source>
        <dbReference type="PROSITE" id="PS51747"/>
    </source>
</evidence>
<dbReference type="PANTHER" id="PTHR38011">
    <property type="entry name" value="DIHYDROFOLATE REDUCTASE FAMILY PROTEIN (AFU_ORTHOLOGUE AFUA_8G06820)"/>
    <property type="match status" value="1"/>
</dbReference>
<comment type="cofactor">
    <cofactor evidence="1">
        <name>Zn(2+)</name>
        <dbReference type="ChEBI" id="CHEBI:29105"/>
    </cofactor>
</comment>
<dbReference type="SUPFAM" id="SSF53927">
    <property type="entry name" value="Cytidine deaminase-like"/>
    <property type="match status" value="1"/>
</dbReference>
<dbReference type="InterPro" id="IPR002734">
    <property type="entry name" value="RibDG_C"/>
</dbReference>
<reference evidence="12 13" key="1">
    <citation type="journal article" date="2008" name="J. Bacteriol.">
        <title>The complete genome sequence of Thermococcus onnurineus NA1 reveals a mixed heterotrophic and carboxydotrophic metabolism.</title>
        <authorList>
            <person name="Lee H.S."/>
            <person name="Kang S.G."/>
            <person name="Bae S.S."/>
            <person name="Lim J.K."/>
            <person name="Cho Y."/>
            <person name="Kim Y.J."/>
            <person name="Jeon J.H."/>
            <person name="Cha S.S."/>
            <person name="Kwon K.K."/>
            <person name="Kim H.T."/>
            <person name="Park C.J."/>
            <person name="Lee H.W."/>
            <person name="Kim S.I."/>
            <person name="Chun J."/>
            <person name="Colwell R.R."/>
            <person name="Kim S.J."/>
            <person name="Lee J.H."/>
        </authorList>
    </citation>
    <scope>NUCLEOTIDE SEQUENCE [LARGE SCALE GENOMIC DNA]</scope>
    <source>
        <strain evidence="12 13">NA1</strain>
    </source>
</reference>
<evidence type="ECO:0000256" key="4">
    <source>
        <dbReference type="ARBA" id="ARBA00022619"/>
    </source>
</evidence>
<proteinExistence type="predicted"/>
<dbReference type="PROSITE" id="PS51747">
    <property type="entry name" value="CYT_DCMP_DEAMINASES_2"/>
    <property type="match status" value="1"/>
</dbReference>
<dbReference type="PATRIC" id="fig|523850.10.peg.611"/>
<evidence type="ECO:0000256" key="8">
    <source>
        <dbReference type="ARBA" id="ARBA00022857"/>
    </source>
</evidence>
<dbReference type="KEGG" id="ton:TON_0610"/>
<keyword evidence="6" id="KW-0378">Hydrolase</keyword>
<evidence type="ECO:0000256" key="1">
    <source>
        <dbReference type="ARBA" id="ARBA00001947"/>
    </source>
</evidence>
<evidence type="ECO:0000256" key="5">
    <source>
        <dbReference type="ARBA" id="ARBA00022723"/>
    </source>
</evidence>
<dbReference type="GO" id="GO:0008703">
    <property type="term" value="F:5-amino-6-(5-phosphoribosylamino)uracil reductase activity"/>
    <property type="evidence" value="ECO:0007669"/>
    <property type="project" value="InterPro"/>
</dbReference>
<protein>
    <submittedName>
        <fullName evidence="12">Riboflavin biosynthesis protein RibD</fullName>
    </submittedName>
</protein>
<dbReference type="GeneID" id="7016908"/>